<evidence type="ECO:0000256" key="2">
    <source>
        <dbReference type="SAM" id="SignalP"/>
    </source>
</evidence>
<organism evidence="3 4">
    <name type="scientific">Salininema proteolyticum</name>
    <dbReference type="NCBI Taxonomy" id="1607685"/>
    <lineage>
        <taxon>Bacteria</taxon>
        <taxon>Bacillati</taxon>
        <taxon>Actinomycetota</taxon>
        <taxon>Actinomycetes</taxon>
        <taxon>Glycomycetales</taxon>
        <taxon>Glycomycetaceae</taxon>
        <taxon>Salininema</taxon>
    </lineage>
</organism>
<dbReference type="PROSITE" id="PS51257">
    <property type="entry name" value="PROKAR_LIPOPROTEIN"/>
    <property type="match status" value="1"/>
</dbReference>
<keyword evidence="2" id="KW-0732">Signal</keyword>
<feature type="signal peptide" evidence="2">
    <location>
        <begin position="1"/>
        <end position="29"/>
    </location>
</feature>
<reference evidence="4" key="1">
    <citation type="journal article" date="2019" name="Int. J. Syst. Evol. Microbiol.">
        <title>The Global Catalogue of Microorganisms (GCM) 10K type strain sequencing project: providing services to taxonomists for standard genome sequencing and annotation.</title>
        <authorList>
            <consortium name="The Broad Institute Genomics Platform"/>
            <consortium name="The Broad Institute Genome Sequencing Center for Infectious Disease"/>
            <person name="Wu L."/>
            <person name="Ma J."/>
        </authorList>
    </citation>
    <scope>NUCLEOTIDE SEQUENCE [LARGE SCALE GENOMIC DNA]</scope>
    <source>
        <strain evidence="4">IBRC-M 10908</strain>
    </source>
</reference>
<keyword evidence="4" id="KW-1185">Reference proteome</keyword>
<name>A0ABV8TVR8_9ACTN</name>
<proteinExistence type="predicted"/>
<comment type="caution">
    <text evidence="3">The sequence shown here is derived from an EMBL/GenBank/DDBJ whole genome shotgun (WGS) entry which is preliminary data.</text>
</comment>
<protein>
    <recommendedName>
        <fullName evidence="5">tRNA_anti-like</fullName>
    </recommendedName>
</protein>
<dbReference type="EMBL" id="JBHSDK010000007">
    <property type="protein sequence ID" value="MFC4334523.1"/>
    <property type="molecule type" value="Genomic_DNA"/>
</dbReference>
<gene>
    <name evidence="3" type="ORF">ACFPET_04845</name>
</gene>
<dbReference type="RefSeq" id="WP_380618302.1">
    <property type="nucleotide sequence ID" value="NZ_JBHSDK010000007.1"/>
</dbReference>
<evidence type="ECO:0008006" key="5">
    <source>
        <dbReference type="Google" id="ProtNLM"/>
    </source>
</evidence>
<accession>A0ABV8TVR8</accession>
<feature type="compositionally biased region" description="Basic and acidic residues" evidence="1">
    <location>
        <begin position="69"/>
        <end position="84"/>
    </location>
</feature>
<feature type="compositionally biased region" description="Low complexity" evidence="1">
    <location>
        <begin position="31"/>
        <end position="58"/>
    </location>
</feature>
<evidence type="ECO:0000256" key="1">
    <source>
        <dbReference type="SAM" id="MobiDB-lite"/>
    </source>
</evidence>
<evidence type="ECO:0000313" key="3">
    <source>
        <dbReference type="EMBL" id="MFC4334523.1"/>
    </source>
</evidence>
<sequence length="157" mass="16415">MKTFSQVYRKRRGAVILASAALLAMVLSACENGDEPGSAASDPPPATDSAAPTESSSDPSEEESVSESEPPKVDPSKGVEDDQKLTSMTISGTVEEGVEAGCLVLTHNGTTYGLFGSFDKQKVRAGAEVELTGQVDKGIMSHCQQGTPFKVSDFSVK</sequence>
<feature type="chain" id="PRO_5046398932" description="tRNA_anti-like" evidence="2">
    <location>
        <begin position="30"/>
        <end position="157"/>
    </location>
</feature>
<evidence type="ECO:0000313" key="4">
    <source>
        <dbReference type="Proteomes" id="UP001595823"/>
    </source>
</evidence>
<feature type="region of interest" description="Disordered" evidence="1">
    <location>
        <begin position="31"/>
        <end position="91"/>
    </location>
</feature>
<dbReference type="Proteomes" id="UP001595823">
    <property type="component" value="Unassembled WGS sequence"/>
</dbReference>